<protein>
    <submittedName>
        <fullName evidence="2">Uncharacterized protein</fullName>
    </submittedName>
</protein>
<keyword evidence="3" id="KW-1185">Reference proteome</keyword>
<dbReference type="AlphaFoldDB" id="A0A3N4JPX2"/>
<name>A0A3N4JPX2_9PEZI</name>
<evidence type="ECO:0000313" key="3">
    <source>
        <dbReference type="Proteomes" id="UP000276215"/>
    </source>
</evidence>
<gene>
    <name evidence="2" type="ORF">L873DRAFT_1805109</name>
</gene>
<feature type="compositionally biased region" description="Polar residues" evidence="1">
    <location>
        <begin position="37"/>
        <end position="46"/>
    </location>
</feature>
<reference evidence="2 3" key="1">
    <citation type="journal article" date="2018" name="Nat. Ecol. Evol.">
        <title>Pezizomycetes genomes reveal the molecular basis of ectomycorrhizal truffle lifestyle.</title>
        <authorList>
            <person name="Murat C."/>
            <person name="Payen T."/>
            <person name="Noel B."/>
            <person name="Kuo A."/>
            <person name="Morin E."/>
            <person name="Chen J."/>
            <person name="Kohler A."/>
            <person name="Krizsan K."/>
            <person name="Balestrini R."/>
            <person name="Da Silva C."/>
            <person name="Montanini B."/>
            <person name="Hainaut M."/>
            <person name="Levati E."/>
            <person name="Barry K.W."/>
            <person name="Belfiori B."/>
            <person name="Cichocki N."/>
            <person name="Clum A."/>
            <person name="Dockter R.B."/>
            <person name="Fauchery L."/>
            <person name="Guy J."/>
            <person name="Iotti M."/>
            <person name="Le Tacon F."/>
            <person name="Lindquist E.A."/>
            <person name="Lipzen A."/>
            <person name="Malagnac F."/>
            <person name="Mello A."/>
            <person name="Molinier V."/>
            <person name="Miyauchi S."/>
            <person name="Poulain J."/>
            <person name="Riccioni C."/>
            <person name="Rubini A."/>
            <person name="Sitrit Y."/>
            <person name="Splivallo R."/>
            <person name="Traeger S."/>
            <person name="Wang M."/>
            <person name="Zifcakova L."/>
            <person name="Wipf D."/>
            <person name="Zambonelli A."/>
            <person name="Paolocci F."/>
            <person name="Nowrousian M."/>
            <person name="Ottonello S."/>
            <person name="Baldrian P."/>
            <person name="Spatafora J.W."/>
            <person name="Henrissat B."/>
            <person name="Nagy L.G."/>
            <person name="Aury J.M."/>
            <person name="Wincker P."/>
            <person name="Grigoriev I.V."/>
            <person name="Bonfante P."/>
            <person name="Martin F.M."/>
        </authorList>
    </citation>
    <scope>NUCLEOTIDE SEQUENCE [LARGE SCALE GENOMIC DNA]</scope>
    <source>
        <strain evidence="2 3">120613-1</strain>
    </source>
</reference>
<dbReference type="EMBL" id="ML120380">
    <property type="protein sequence ID" value="RPB00356.1"/>
    <property type="molecule type" value="Genomic_DNA"/>
</dbReference>
<organism evidence="2 3">
    <name type="scientific">Choiromyces venosus 120613-1</name>
    <dbReference type="NCBI Taxonomy" id="1336337"/>
    <lineage>
        <taxon>Eukaryota</taxon>
        <taxon>Fungi</taxon>
        <taxon>Dikarya</taxon>
        <taxon>Ascomycota</taxon>
        <taxon>Pezizomycotina</taxon>
        <taxon>Pezizomycetes</taxon>
        <taxon>Pezizales</taxon>
        <taxon>Tuberaceae</taxon>
        <taxon>Choiromyces</taxon>
    </lineage>
</organism>
<evidence type="ECO:0000313" key="2">
    <source>
        <dbReference type="EMBL" id="RPB00356.1"/>
    </source>
</evidence>
<sequence length="60" mass="6784">LPPLHVTYPLGIFSRRYPHLICSVNPTLPQAPRAFHPSTTLANPRQQPRVLDSAVIRRTD</sequence>
<feature type="non-terminal residue" evidence="2">
    <location>
        <position position="1"/>
    </location>
</feature>
<proteinExistence type="predicted"/>
<dbReference type="Proteomes" id="UP000276215">
    <property type="component" value="Unassembled WGS sequence"/>
</dbReference>
<accession>A0A3N4JPX2</accession>
<feature type="region of interest" description="Disordered" evidence="1">
    <location>
        <begin position="36"/>
        <end position="60"/>
    </location>
</feature>
<evidence type="ECO:0000256" key="1">
    <source>
        <dbReference type="SAM" id="MobiDB-lite"/>
    </source>
</evidence>